<keyword evidence="2 12" id="KW-0235">DNA replication</keyword>
<dbReference type="FunFam" id="3.40.1440.60:FF:000001">
    <property type="entry name" value="Primosomal protein N"/>
    <property type="match status" value="1"/>
</dbReference>
<comment type="similarity">
    <text evidence="12">Belongs to the helicase family. PriA subfamily.</text>
</comment>
<evidence type="ECO:0000313" key="14">
    <source>
        <dbReference type="EMBL" id="GAP14022.1"/>
    </source>
</evidence>
<dbReference type="InterPro" id="IPR041236">
    <property type="entry name" value="PriA_C"/>
</dbReference>
<comment type="catalytic activity">
    <reaction evidence="12">
        <text>Couples ATP hydrolysis with the unwinding of duplex DNA by translocating in the 3'-5' direction.</text>
        <dbReference type="EC" id="5.6.2.4"/>
    </reaction>
</comment>
<dbReference type="PROSITE" id="PS51192">
    <property type="entry name" value="HELICASE_ATP_BIND_1"/>
    <property type="match status" value="1"/>
</dbReference>
<dbReference type="GO" id="GO:0006302">
    <property type="term" value="P:double-strand break repair"/>
    <property type="evidence" value="ECO:0007669"/>
    <property type="project" value="InterPro"/>
</dbReference>
<dbReference type="FunFam" id="3.40.50.300:FF:000489">
    <property type="entry name" value="Primosome assembly protein PriA"/>
    <property type="match status" value="1"/>
</dbReference>
<keyword evidence="7 12" id="KW-0862">Zinc</keyword>
<dbReference type="GO" id="GO:1990077">
    <property type="term" value="C:primosome complex"/>
    <property type="evidence" value="ECO:0007669"/>
    <property type="project" value="UniProtKB-UniRule"/>
</dbReference>
<keyword evidence="5 12" id="KW-0378">Hydrolase</keyword>
<evidence type="ECO:0000256" key="5">
    <source>
        <dbReference type="ARBA" id="ARBA00022801"/>
    </source>
</evidence>
<dbReference type="InterPro" id="IPR011545">
    <property type="entry name" value="DEAD/DEAH_box_helicase_dom"/>
</dbReference>
<keyword evidence="6 12" id="KW-0347">Helicase</keyword>
<evidence type="ECO:0000256" key="3">
    <source>
        <dbReference type="ARBA" id="ARBA00022723"/>
    </source>
</evidence>
<dbReference type="GO" id="GO:0005524">
    <property type="term" value="F:ATP binding"/>
    <property type="evidence" value="ECO:0007669"/>
    <property type="project" value="UniProtKB-UniRule"/>
</dbReference>
<dbReference type="InterPro" id="IPR027417">
    <property type="entry name" value="P-loop_NTPase"/>
</dbReference>
<evidence type="ECO:0000256" key="2">
    <source>
        <dbReference type="ARBA" id="ARBA00022705"/>
    </source>
</evidence>
<dbReference type="InterPro" id="IPR040498">
    <property type="entry name" value="PriA_CRR"/>
</dbReference>
<protein>
    <recommendedName>
        <fullName evidence="12">Replication restart protein PriA</fullName>
    </recommendedName>
    <alternativeName>
        <fullName evidence="12">ATP-dependent DNA helicase PriA</fullName>
        <ecNumber evidence="12">5.6.2.4</ecNumber>
    </alternativeName>
    <alternativeName>
        <fullName evidence="12">DNA 3'-5' helicase PriA</fullName>
    </alternativeName>
</protein>
<dbReference type="RefSeq" id="WP_075073312.1">
    <property type="nucleotide sequence ID" value="NZ_DF967972.1"/>
</dbReference>
<dbReference type="EMBL" id="DF967972">
    <property type="protein sequence ID" value="GAP14022.1"/>
    <property type="molecule type" value="Genomic_DNA"/>
</dbReference>
<comment type="function">
    <text evidence="12">Initiates the restart of stalled replication forks, which reloads the replicative helicase on sites other than the origin of replication. Recognizes and binds to abandoned replication forks and remodels them to uncover a helicase loading site. Promotes assembly of the primosome at these replication forks.</text>
</comment>
<dbReference type="InterPro" id="IPR042115">
    <property type="entry name" value="PriA_3primeBD_sf"/>
</dbReference>
<dbReference type="Pfam" id="PF00270">
    <property type="entry name" value="DEAD"/>
    <property type="match status" value="1"/>
</dbReference>
<feature type="binding site" evidence="12">
    <location>
        <position position="585"/>
    </location>
    <ligand>
        <name>Zn(2+)</name>
        <dbReference type="ChEBI" id="CHEBI:29105"/>
        <label>2</label>
    </ligand>
</feature>
<dbReference type="STRING" id="360412.LARV_01782"/>
<dbReference type="SMART" id="SM00490">
    <property type="entry name" value="HELICc"/>
    <property type="match status" value="1"/>
</dbReference>
<organism evidence="14">
    <name type="scientific">Longilinea arvoryzae</name>
    <dbReference type="NCBI Taxonomy" id="360412"/>
    <lineage>
        <taxon>Bacteria</taxon>
        <taxon>Bacillati</taxon>
        <taxon>Chloroflexota</taxon>
        <taxon>Anaerolineae</taxon>
        <taxon>Anaerolineales</taxon>
        <taxon>Anaerolineaceae</taxon>
        <taxon>Longilinea</taxon>
    </lineage>
</organism>
<name>A0A0S7BHQ5_9CHLR</name>
<dbReference type="NCBIfam" id="TIGR00595">
    <property type="entry name" value="priA"/>
    <property type="match status" value="1"/>
</dbReference>
<evidence type="ECO:0000256" key="12">
    <source>
        <dbReference type="HAMAP-Rule" id="MF_00983"/>
    </source>
</evidence>
<dbReference type="CDD" id="cd17929">
    <property type="entry name" value="DEXHc_priA"/>
    <property type="match status" value="1"/>
</dbReference>
<dbReference type="AlphaFoldDB" id="A0A0S7BHQ5"/>
<dbReference type="OrthoDB" id="9759544at2"/>
<dbReference type="NCBIfam" id="NF004066">
    <property type="entry name" value="PRK05580.1-3"/>
    <property type="match status" value="1"/>
</dbReference>
<dbReference type="GO" id="GO:0016887">
    <property type="term" value="F:ATP hydrolysis activity"/>
    <property type="evidence" value="ECO:0007669"/>
    <property type="project" value="RHEA"/>
</dbReference>
<dbReference type="Gene3D" id="3.40.1440.60">
    <property type="entry name" value="PriA, 3(prime) DNA-binding domain"/>
    <property type="match status" value="1"/>
</dbReference>
<accession>A0A0S7BHQ5</accession>
<keyword evidence="9 12" id="KW-0238">DNA-binding</keyword>
<dbReference type="Pfam" id="PF17764">
    <property type="entry name" value="PriA_3primeBD"/>
    <property type="match status" value="1"/>
</dbReference>
<evidence type="ECO:0000256" key="6">
    <source>
        <dbReference type="ARBA" id="ARBA00022806"/>
    </source>
</evidence>
<sequence length="841" mass="93531">MTTFVQVAVNVPLSGSGIYDYHLPEELEGRVKPGCLVIVPFGKRTVQGLALRLTGESAVPETRPVQTLVDDQPALTAEQMKLAQWMADETLSPLAACIELMLPPGLSQHTGTLYGLNSEKLPAAAVFTPLQNRLIDLLRQRGPLRDGQIDNALPKVRWREAAEPLLHKEILGSQPFLLPPTVQPKRARTVWLTAAPETLAERLEGVARPGSAALERRKAALRFLQGEALPVDVAWVKASSGATLADLQSLAEKDLVAFGETEVWRDPLEHMAPVVQQAPQLTGGQMEALERVRAGLRQMDPSNPPAPYLLHGVTGSGKTEIYLQAVAEALRQGRQAIILVPEISLTPQTVKRFLGRFPGQVGLVHSRLSPGERYDTWRRARSGQLSVIVGPRSALFTPLPRLGLIVVDECHDDSYYQDDQTPVYHAVQAALAYARITGSVVLLGSATPEIGLYYRAQREHWNLLELPERILAHRQILATQASQSGISMPELDNEGEAAFLPLPPVQVVDMRQELKAGNRSIFSRSLQDSLTQVLNAGQQAILFLNRRGSSTYVFCRECGHVLRCPRCDMPLTFHSDTNDLRCHICNYQRQMPAYCPQCRSTSIRQYGTGTERVESEVQKTFPNARTLRWDAETTRQKGSHEILLSHFSHHQADILIGTQMLAKGLDLPLVTLVGVVLADVGLNLPDYRTPERTFQLLTQVAGRAGRSPLGGRVILQTYRPDHYAIQFAAKHDYSGFLQHELAERRKIGYPPFSRLVRLELRQRDPASAEAEAHRMAEQLQVWMDQEGFTSTRIIGPAPCFFARQNGLYRWQILLRGPEPARLLRGKTLGEWRVAVDPTSLL</sequence>
<evidence type="ECO:0000256" key="9">
    <source>
        <dbReference type="ARBA" id="ARBA00023125"/>
    </source>
</evidence>
<dbReference type="GO" id="GO:0006310">
    <property type="term" value="P:DNA recombination"/>
    <property type="evidence" value="ECO:0007669"/>
    <property type="project" value="InterPro"/>
</dbReference>
<keyword evidence="8 12" id="KW-0067">ATP-binding</keyword>
<feature type="binding site" evidence="12">
    <location>
        <position position="567"/>
    </location>
    <ligand>
        <name>Zn(2+)</name>
        <dbReference type="ChEBI" id="CHEBI:29105"/>
        <label>2</label>
    </ligand>
</feature>
<keyword evidence="10 12" id="KW-0413">Isomerase</keyword>
<dbReference type="GO" id="GO:0006270">
    <property type="term" value="P:DNA replication initiation"/>
    <property type="evidence" value="ECO:0007669"/>
    <property type="project" value="TreeGrafter"/>
</dbReference>
<dbReference type="Proteomes" id="UP000055060">
    <property type="component" value="Unassembled WGS sequence"/>
</dbReference>
<comment type="catalytic activity">
    <reaction evidence="11 12">
        <text>ATP + H2O = ADP + phosphate + H(+)</text>
        <dbReference type="Rhea" id="RHEA:13065"/>
        <dbReference type="ChEBI" id="CHEBI:15377"/>
        <dbReference type="ChEBI" id="CHEBI:15378"/>
        <dbReference type="ChEBI" id="CHEBI:30616"/>
        <dbReference type="ChEBI" id="CHEBI:43474"/>
        <dbReference type="ChEBI" id="CHEBI:456216"/>
        <dbReference type="EC" id="5.6.2.4"/>
    </reaction>
</comment>
<feature type="binding site" evidence="12">
    <location>
        <position position="598"/>
    </location>
    <ligand>
        <name>Zn(2+)</name>
        <dbReference type="ChEBI" id="CHEBI:29105"/>
        <label>1</label>
    </ligand>
</feature>
<dbReference type="InterPro" id="IPR014001">
    <property type="entry name" value="Helicase_ATP-bd"/>
</dbReference>
<evidence type="ECO:0000256" key="11">
    <source>
        <dbReference type="ARBA" id="ARBA00048988"/>
    </source>
</evidence>
<reference evidence="14" key="1">
    <citation type="submission" date="2015-07" db="EMBL/GenBank/DDBJ databases">
        <title>Draft Genome Sequences of Anaerolinea thermolimosa IMO-1, Bellilinea caldifistulae GOMI-1, Leptolinea tardivitalis YMTK-2, Levilinea saccharolytica KIBI-1,Longilinea arvoryzae KOME-1, Previously Described as Members of the Anaerolineaceae (Chloroflexi).</title>
        <authorList>
            <person name="Sekiguchi Y."/>
            <person name="Ohashi A."/>
            <person name="Matsuura N."/>
            <person name="Tourlousse M.D."/>
        </authorList>
    </citation>
    <scope>NUCLEOTIDE SEQUENCE [LARGE SCALE GENOMIC DNA]</scope>
    <source>
        <strain evidence="14">KOME-1</strain>
    </source>
</reference>
<keyword evidence="4 12" id="KW-0547">Nucleotide-binding</keyword>
<dbReference type="SMART" id="SM00487">
    <property type="entry name" value="DEXDc"/>
    <property type="match status" value="1"/>
</dbReference>
<dbReference type="Pfam" id="PF18074">
    <property type="entry name" value="PriA_C"/>
    <property type="match status" value="1"/>
</dbReference>
<evidence type="ECO:0000259" key="13">
    <source>
        <dbReference type="PROSITE" id="PS51192"/>
    </source>
</evidence>
<dbReference type="InterPro" id="IPR041222">
    <property type="entry name" value="PriA_3primeBD"/>
</dbReference>
<dbReference type="GO" id="GO:0003677">
    <property type="term" value="F:DNA binding"/>
    <property type="evidence" value="ECO:0007669"/>
    <property type="project" value="UniProtKB-UniRule"/>
</dbReference>
<keyword evidence="3 12" id="KW-0479">Metal-binding</keyword>
<feature type="binding site" evidence="12">
    <location>
        <position position="582"/>
    </location>
    <ligand>
        <name>Zn(2+)</name>
        <dbReference type="ChEBI" id="CHEBI:29105"/>
        <label>2</label>
    </ligand>
</feature>
<dbReference type="InterPro" id="IPR005259">
    <property type="entry name" value="PriA"/>
</dbReference>
<keyword evidence="1 12" id="KW-0639">Primosome</keyword>
<dbReference type="GO" id="GO:0008270">
    <property type="term" value="F:zinc ion binding"/>
    <property type="evidence" value="ECO:0007669"/>
    <property type="project" value="UniProtKB-UniRule"/>
</dbReference>
<dbReference type="Pfam" id="PF18319">
    <property type="entry name" value="Zn_ribbon_PriA"/>
    <property type="match status" value="1"/>
</dbReference>
<evidence type="ECO:0000313" key="15">
    <source>
        <dbReference type="Proteomes" id="UP000055060"/>
    </source>
</evidence>
<evidence type="ECO:0000256" key="1">
    <source>
        <dbReference type="ARBA" id="ARBA00022515"/>
    </source>
</evidence>
<gene>
    <name evidence="12" type="primary">priA</name>
    <name evidence="14" type="ORF">LARV_01782</name>
</gene>
<dbReference type="SUPFAM" id="SSF52540">
    <property type="entry name" value="P-loop containing nucleoside triphosphate hydrolases"/>
    <property type="match status" value="1"/>
</dbReference>
<feature type="binding site" evidence="12">
    <location>
        <position position="555"/>
    </location>
    <ligand>
        <name>Zn(2+)</name>
        <dbReference type="ChEBI" id="CHEBI:29105"/>
        <label>1</label>
    </ligand>
</feature>
<dbReference type="GO" id="GO:0043138">
    <property type="term" value="F:3'-5' DNA helicase activity"/>
    <property type="evidence" value="ECO:0007669"/>
    <property type="project" value="UniProtKB-EC"/>
</dbReference>
<feature type="binding site" evidence="12">
    <location>
        <position position="558"/>
    </location>
    <ligand>
        <name>Zn(2+)</name>
        <dbReference type="ChEBI" id="CHEBI:29105"/>
        <label>1</label>
    </ligand>
</feature>
<dbReference type="PANTHER" id="PTHR30580">
    <property type="entry name" value="PRIMOSOMAL PROTEIN N"/>
    <property type="match status" value="1"/>
</dbReference>
<feature type="binding site" evidence="12">
    <location>
        <position position="564"/>
    </location>
    <ligand>
        <name>Zn(2+)</name>
        <dbReference type="ChEBI" id="CHEBI:29105"/>
        <label>2</label>
    </ligand>
</feature>
<dbReference type="InterPro" id="IPR001650">
    <property type="entry name" value="Helicase_C-like"/>
</dbReference>
<dbReference type="GO" id="GO:0006269">
    <property type="term" value="P:DNA replication, synthesis of primer"/>
    <property type="evidence" value="ECO:0007669"/>
    <property type="project" value="UniProtKB-KW"/>
</dbReference>
<dbReference type="EC" id="5.6.2.4" evidence="12"/>
<evidence type="ECO:0000256" key="10">
    <source>
        <dbReference type="ARBA" id="ARBA00023235"/>
    </source>
</evidence>
<feature type="binding site" evidence="12">
    <location>
        <position position="595"/>
    </location>
    <ligand>
        <name>Zn(2+)</name>
        <dbReference type="ChEBI" id="CHEBI:29105"/>
        <label>1</label>
    </ligand>
</feature>
<evidence type="ECO:0000256" key="8">
    <source>
        <dbReference type="ARBA" id="ARBA00022840"/>
    </source>
</evidence>
<proteinExistence type="inferred from homology"/>
<keyword evidence="15" id="KW-1185">Reference proteome</keyword>
<feature type="domain" description="Helicase ATP-binding" evidence="13">
    <location>
        <begin position="299"/>
        <end position="466"/>
    </location>
</feature>
<dbReference type="PANTHER" id="PTHR30580:SF0">
    <property type="entry name" value="PRIMOSOMAL PROTEIN N"/>
    <property type="match status" value="1"/>
</dbReference>
<comment type="cofactor">
    <cofactor evidence="12">
        <name>Zn(2+)</name>
        <dbReference type="ChEBI" id="CHEBI:29105"/>
    </cofactor>
    <text evidence="12">Binds 2 zinc ions per subunit.</text>
</comment>
<evidence type="ECO:0000256" key="7">
    <source>
        <dbReference type="ARBA" id="ARBA00022833"/>
    </source>
</evidence>
<dbReference type="Gene3D" id="3.40.50.300">
    <property type="entry name" value="P-loop containing nucleotide triphosphate hydrolases"/>
    <property type="match status" value="2"/>
</dbReference>
<dbReference type="HAMAP" id="MF_00983">
    <property type="entry name" value="PriA"/>
    <property type="match status" value="1"/>
</dbReference>
<dbReference type="CDD" id="cd18804">
    <property type="entry name" value="SF2_C_priA"/>
    <property type="match status" value="1"/>
</dbReference>
<evidence type="ECO:0000256" key="4">
    <source>
        <dbReference type="ARBA" id="ARBA00022741"/>
    </source>
</evidence>
<comment type="subunit">
    <text evidence="12">Component of the replication restart primosome.</text>
</comment>